<feature type="non-terminal residue" evidence="15">
    <location>
        <position position="1"/>
    </location>
</feature>
<accession>A0A0H5FUC0</accession>
<evidence type="ECO:0000256" key="6">
    <source>
        <dbReference type="ARBA" id="ARBA00022679"/>
    </source>
</evidence>
<comment type="catalytic activity">
    <reaction evidence="11 12">
        <text>an alpha-D-Man-(1-&gt;3)-[alpha-D-Man-(1-&gt;6)]-beta-D-Man-(1-&gt;4)-beta-D-GlcNAc-(1-&gt;4)-alpha-D-GlcNAc-diphospho-di-trans,poly-cis-dolichol + 2 GDP-alpha-D-mannose = an alpha-D-Man-(1-&gt;2)-alpha-D-Man-(1-&gt;2)-alpha-D-Man-(1-&gt;3)-[alpha-D-Man-(1-&gt;6)]-beta-D-Man-(1-&gt;4)-beta-D-GlcNAc-(1-&gt;4)-alpha-D-GlcNAc-diphospho-di-trans,poly-cis-dolichol + 2 GDP + 2 H(+)</text>
        <dbReference type="Rhea" id="RHEA:29523"/>
        <dbReference type="Rhea" id="RHEA-COMP:19515"/>
        <dbReference type="Rhea" id="RHEA-COMP:19516"/>
        <dbReference type="ChEBI" id="CHEBI:15378"/>
        <dbReference type="ChEBI" id="CHEBI:57527"/>
        <dbReference type="ChEBI" id="CHEBI:58189"/>
        <dbReference type="ChEBI" id="CHEBI:132511"/>
        <dbReference type="ChEBI" id="CHEBI:132515"/>
        <dbReference type="EC" id="2.4.1.131"/>
    </reaction>
    <physiologicalReaction direction="left-to-right" evidence="11 12">
        <dbReference type="Rhea" id="RHEA:29524"/>
    </physiologicalReaction>
</comment>
<dbReference type="Gene3D" id="3.40.50.2000">
    <property type="entry name" value="Glycogen Phosphorylase B"/>
    <property type="match status" value="1"/>
</dbReference>
<dbReference type="GO" id="GO:0005789">
    <property type="term" value="C:endoplasmic reticulum membrane"/>
    <property type="evidence" value="ECO:0007669"/>
    <property type="project" value="UniProtKB-SubCell"/>
</dbReference>
<dbReference type="AlphaFoldDB" id="A0A0H5FUC0"/>
<evidence type="ECO:0000256" key="7">
    <source>
        <dbReference type="ARBA" id="ARBA00022692"/>
    </source>
</evidence>
<evidence type="ECO:0000256" key="2">
    <source>
        <dbReference type="ARBA" id="ARBA00004922"/>
    </source>
</evidence>
<dbReference type="Pfam" id="PF00534">
    <property type="entry name" value="Glycos_transf_1"/>
    <property type="match status" value="1"/>
</dbReference>
<name>A0A0H5FUC0_9BASI</name>
<gene>
    <name evidence="15" type="ORF">ls5930a1_00095</name>
</gene>
<evidence type="ECO:0000256" key="5">
    <source>
        <dbReference type="ARBA" id="ARBA00022676"/>
    </source>
</evidence>
<comment type="pathway">
    <text evidence="2 12">Protein modification; protein glycosylation.</text>
</comment>
<dbReference type="InterPro" id="IPR038013">
    <property type="entry name" value="ALG11"/>
</dbReference>
<dbReference type="EMBL" id="LN868507">
    <property type="protein sequence ID" value="CRX79053.1"/>
    <property type="molecule type" value="Genomic_DNA"/>
</dbReference>
<dbReference type="UniPathway" id="UPA00378"/>
<organism evidence="15">
    <name type="scientific">Leucosporidium scottii</name>
    <dbReference type="NCBI Taxonomy" id="5278"/>
    <lineage>
        <taxon>Eukaryota</taxon>
        <taxon>Fungi</taxon>
        <taxon>Dikarya</taxon>
        <taxon>Basidiomycota</taxon>
        <taxon>Pucciniomycotina</taxon>
        <taxon>Microbotryomycetes</taxon>
        <taxon>Leucosporidiales</taxon>
        <taxon>Leucosporidium</taxon>
    </lineage>
</organism>
<feature type="transmembrane region" description="Helical" evidence="12">
    <location>
        <begin position="20"/>
        <end position="48"/>
    </location>
</feature>
<reference evidence="15" key="1">
    <citation type="submission" date="2015-06" db="EMBL/GenBank/DDBJ databases">
        <title>Genetic Architecture Underlying Mating-Type Determination in the Yeast Leucosporidium scottii and the Evolution of Mating Systems in Basidiomycetes.</title>
        <authorList>
            <person name="Maia T.M."/>
            <person name="Lopes S."/>
            <person name="Almeida J.M.G.C.F."/>
            <person name="Rosa L.H."/>
            <person name="Sampaio J.P."/>
            <person name="Goncalves P."/>
            <person name="Coelho M.A."/>
        </authorList>
    </citation>
    <scope>NUCLEOTIDE SEQUENCE</scope>
</reference>
<keyword evidence="5 12" id="KW-0328">Glycosyltransferase</keyword>
<keyword evidence="9 12" id="KW-1133">Transmembrane helix</keyword>
<evidence type="ECO:0000256" key="12">
    <source>
        <dbReference type="RuleBase" id="RU367051"/>
    </source>
</evidence>
<keyword evidence="8 12" id="KW-0256">Endoplasmic reticulum</keyword>
<evidence type="ECO:0000256" key="1">
    <source>
        <dbReference type="ARBA" id="ARBA00004389"/>
    </source>
</evidence>
<sequence>MPSHPLIRLIWSLPPHLKVLFAAVVLVALASLLSSLLLVALAAYGALLRSRNAEQRAKLLKGLGIDEKDAKGRRRTVGFFHPYCNAGGGGERVLWAAVACLQREEPDFICVVYTGDVVKTSKEDMIAKVQNRFGIALNSGTLAFVPLRSRYLVEQSTWPRFTLLGQSLGSMYLALQGLREGCIPDIWIGEGPRRSLPSRGKALTLLCGSADTMGYAFAYPVITTLCRVPVGSYTHYPTISTDMLRRVQSRQAGHTNTSAVAKSAVLTHLKLFYYIIFAELYSLSLRQADVLMVNSTWTNRHINHLLKPFGWRDDVDPEDEVGEQENTAEPAVNDESAEQLQAGVRRRRAFLDRIGQSGAEGVGKEKVKAPRTPTPKTRFRRARTVYPPCDTVALAALPLEPRENIILTVAQFRPEKEHNVQLQALRLLFDAEPKYRSGKERIRLILAGSVRNEGDEERVTKLRALAKELDIEDNVEFAVNVPFSELIALFGKASIGLHTMIDEHFGITVVEFMAAGLIPLAHSSAGPLLDIVVPYDDLPTGFHATSPETFASQLVTILALEPEAKLAMRERARKNATERFSEAVFEEGWMRRWKELRVLGKGDGDEEER</sequence>
<comment type="similarity">
    <text evidence="12">Belongs to the glycosyltransferase group 1 family. Glycosyltransferase 4 subfamily.</text>
</comment>
<dbReference type="EC" id="2.4.1.131" evidence="3 12"/>
<evidence type="ECO:0000256" key="3">
    <source>
        <dbReference type="ARBA" id="ARBA00012645"/>
    </source>
</evidence>
<dbReference type="InterPro" id="IPR001296">
    <property type="entry name" value="Glyco_trans_1"/>
</dbReference>
<evidence type="ECO:0000256" key="8">
    <source>
        <dbReference type="ARBA" id="ARBA00022824"/>
    </source>
</evidence>
<evidence type="ECO:0000313" key="15">
    <source>
        <dbReference type="EMBL" id="CRX79053.1"/>
    </source>
</evidence>
<dbReference type="GO" id="GO:0006487">
    <property type="term" value="P:protein N-linked glycosylation"/>
    <property type="evidence" value="ECO:0007669"/>
    <property type="project" value="TreeGrafter"/>
</dbReference>
<feature type="domain" description="ALG11 mannosyltransferase N-terminal" evidence="14">
    <location>
        <begin position="211"/>
        <end position="305"/>
    </location>
</feature>
<keyword evidence="10 12" id="KW-0472">Membrane</keyword>
<proteinExistence type="inferred from homology"/>
<evidence type="ECO:0000256" key="10">
    <source>
        <dbReference type="ARBA" id="ARBA00023136"/>
    </source>
</evidence>
<comment type="function">
    <text evidence="12">GDP-Man:Man(3)GlcNAc(2)-PP-Dol alpha-1,2-mannosyltransferase that operates in the biosynthetic pathway of dolichol-linked oligosaccharides, the glycan precursors employed in protein asparagine (N)-glycosylation. The assembly of dolichol-linked oligosaccharides begins on the cytosolic side of the endoplasmic reticulum membrane and finishes in its lumen. The sequential addition of sugars to dolichol pyrophosphate produces dolichol-linked oligosaccharides containing fourteen sugars, including two GlcNAcs, nine mannoses and three glucoses. Once assembled, the oligosaccharide is transferred from the lipid to nascent proteins by oligosaccharyltransferases. Catalyzes, on the cytoplasmic face of the endoplasmic reticulum, the addition of the fourth and fifth mannose residues to the dolichol-linked oligosaccharide chain, to produce Man(5)GlcNAc(2)-PP-dolichol core oligosaccharide.</text>
</comment>
<feature type="domain" description="Glycosyl transferase family 1" evidence="13">
    <location>
        <begin position="398"/>
        <end position="575"/>
    </location>
</feature>
<dbReference type="SUPFAM" id="SSF53756">
    <property type="entry name" value="UDP-Glycosyltransferase/glycogen phosphorylase"/>
    <property type="match status" value="1"/>
</dbReference>
<dbReference type="InterPro" id="IPR031814">
    <property type="entry name" value="ALG11_N"/>
</dbReference>
<comment type="subcellular location">
    <subcellularLocation>
        <location evidence="1">Endoplasmic reticulum membrane</location>
        <topology evidence="1">Single-pass membrane protein</topology>
    </subcellularLocation>
</comment>
<dbReference type="Pfam" id="PF15924">
    <property type="entry name" value="ALG11_N"/>
    <property type="match status" value="2"/>
</dbReference>
<evidence type="ECO:0000259" key="14">
    <source>
        <dbReference type="Pfam" id="PF15924"/>
    </source>
</evidence>
<dbReference type="GO" id="GO:0004377">
    <property type="term" value="F:GDP-Man:Man(3)GlcNAc(2)-PP-Dol alpha-1,2-mannosyltransferase activity"/>
    <property type="evidence" value="ECO:0007669"/>
    <property type="project" value="UniProtKB-UniRule"/>
</dbReference>
<evidence type="ECO:0000259" key="13">
    <source>
        <dbReference type="Pfam" id="PF00534"/>
    </source>
</evidence>
<keyword evidence="6 12" id="KW-0808">Transferase</keyword>
<feature type="domain" description="ALG11 mannosyltransferase N-terminal" evidence="14">
    <location>
        <begin position="75"/>
        <end position="188"/>
    </location>
</feature>
<evidence type="ECO:0000256" key="4">
    <source>
        <dbReference type="ARBA" id="ARBA00022018"/>
    </source>
</evidence>
<keyword evidence="7 12" id="KW-0812">Transmembrane</keyword>
<evidence type="ECO:0000256" key="9">
    <source>
        <dbReference type="ARBA" id="ARBA00022989"/>
    </source>
</evidence>
<dbReference type="CDD" id="cd03806">
    <property type="entry name" value="GT4_ALG11-like"/>
    <property type="match status" value="1"/>
</dbReference>
<dbReference type="PANTHER" id="PTHR45919:SF1">
    <property type="entry name" value="GDP-MAN:MAN(3)GLCNAC(2)-PP-DOL ALPHA-1,2-MANNOSYLTRANSFERASE"/>
    <property type="match status" value="1"/>
</dbReference>
<dbReference type="PANTHER" id="PTHR45919">
    <property type="entry name" value="GDP-MAN:MAN(3)GLCNAC(2)-PP-DOL ALPHA-1,2-MANNOSYLTRANSFERASE"/>
    <property type="match status" value="1"/>
</dbReference>
<evidence type="ECO:0000256" key="11">
    <source>
        <dbReference type="ARBA" id="ARBA00045065"/>
    </source>
</evidence>
<protein>
    <recommendedName>
        <fullName evidence="4 12">GDP-Man:Man(3)GlcNAc(2)-PP-Dol alpha-1,2-mannosyltransferase</fullName>
        <ecNumber evidence="3 12">2.4.1.131</ecNumber>
    </recommendedName>
</protein>